<accession>A0A955E1D1</accession>
<sequence>MATKGGPKPEDGGIARAASGDKRWRLDVAFSSEELFSRFVGLGLSVPAAKTVEGFISSNVIACATSGHAQNSLQHLVLNGIWFPEVYRLEGSEAHHRVYHDELHTLQTIERLSTVTDLCKESLTKEQIFGLLMGMAYHDSIVFLHGRGPNFSLSNETESIAAMLYSANAINENSRDEILDYEAIVLVAVGTIAATNLRIHTEDLVGGSWPAALTRTKIIDAQDLVDAVCASGTHIPVLPQVVACAVYADLGGVFSNKIEERISSSLRHFWETRPDFITFANSTNYSAKDTVEFLRAVQGMSLGERGFLEMVAGPRLWAALSPVFSEEVINNLLPMRTRFNEVILDLEARLPLQKALGLLKSLENVYPEEQPQMLLNEEQKKELGSILYALSAPTLQQDS</sequence>
<gene>
    <name evidence="1" type="ORF">KDA10_02535</name>
</gene>
<comment type="caution">
    <text evidence="1">The sequence shown here is derived from an EMBL/GenBank/DDBJ whole genome shotgun (WGS) entry which is preliminary data.</text>
</comment>
<organism evidence="1 2">
    <name type="scientific">candidate division WWE3 bacterium</name>
    <dbReference type="NCBI Taxonomy" id="2053526"/>
    <lineage>
        <taxon>Bacteria</taxon>
        <taxon>Katanobacteria</taxon>
    </lineage>
</organism>
<evidence type="ECO:0000313" key="1">
    <source>
        <dbReference type="EMBL" id="MCA9302214.1"/>
    </source>
</evidence>
<evidence type="ECO:0000313" key="2">
    <source>
        <dbReference type="Proteomes" id="UP000714817"/>
    </source>
</evidence>
<reference evidence="1" key="2">
    <citation type="journal article" date="2021" name="Microbiome">
        <title>Successional dynamics and alternative stable states in a saline activated sludge microbial community over 9 years.</title>
        <authorList>
            <person name="Wang Y."/>
            <person name="Ye J."/>
            <person name="Ju F."/>
            <person name="Liu L."/>
            <person name="Boyd J.A."/>
            <person name="Deng Y."/>
            <person name="Parks D.H."/>
            <person name="Jiang X."/>
            <person name="Yin X."/>
            <person name="Woodcroft B.J."/>
            <person name="Tyson G.W."/>
            <person name="Hugenholtz P."/>
            <person name="Polz M.F."/>
            <person name="Zhang T."/>
        </authorList>
    </citation>
    <scope>NUCLEOTIDE SEQUENCE</scope>
    <source>
        <strain evidence="1">HKST-UBA80</strain>
    </source>
</reference>
<proteinExistence type="predicted"/>
<dbReference type="Proteomes" id="UP000714817">
    <property type="component" value="Unassembled WGS sequence"/>
</dbReference>
<name>A0A955E1D1_UNCKA</name>
<dbReference type="EMBL" id="JAGQNY010000008">
    <property type="protein sequence ID" value="MCA9302214.1"/>
    <property type="molecule type" value="Genomic_DNA"/>
</dbReference>
<reference evidence="1" key="1">
    <citation type="submission" date="2020-04" db="EMBL/GenBank/DDBJ databases">
        <authorList>
            <person name="Zhang T."/>
        </authorList>
    </citation>
    <scope>NUCLEOTIDE SEQUENCE</scope>
    <source>
        <strain evidence="1">HKST-UBA80</strain>
    </source>
</reference>
<dbReference type="AlphaFoldDB" id="A0A955E1D1"/>
<protein>
    <submittedName>
        <fullName evidence="1">Uncharacterized protein</fullName>
    </submittedName>
</protein>